<accession>A0A6P2NKB9</accession>
<sequence>MVGADRAQAPRVGKRTFSATGRGAANNDSRFAYRAAPVARGQNFTRSPLTSATWRFVDDALPMFAIDAIAR</sequence>
<organism evidence="2 3">
    <name type="scientific">Burkholderia paludis</name>
    <dbReference type="NCBI Taxonomy" id="1506587"/>
    <lineage>
        <taxon>Bacteria</taxon>
        <taxon>Pseudomonadati</taxon>
        <taxon>Pseudomonadota</taxon>
        <taxon>Betaproteobacteria</taxon>
        <taxon>Burkholderiales</taxon>
        <taxon>Burkholderiaceae</taxon>
        <taxon>Burkholderia</taxon>
        <taxon>Burkholderia cepacia complex</taxon>
    </lineage>
</organism>
<evidence type="ECO:0000256" key="1">
    <source>
        <dbReference type="SAM" id="MobiDB-lite"/>
    </source>
</evidence>
<dbReference type="Proteomes" id="UP000494330">
    <property type="component" value="Unassembled WGS sequence"/>
</dbReference>
<keyword evidence="3" id="KW-1185">Reference proteome</keyword>
<gene>
    <name evidence="2" type="ORF">BPA30113_04434</name>
</gene>
<feature type="region of interest" description="Disordered" evidence="1">
    <location>
        <begin position="1"/>
        <end position="23"/>
    </location>
</feature>
<evidence type="ECO:0000313" key="2">
    <source>
        <dbReference type="EMBL" id="VWB95013.1"/>
    </source>
</evidence>
<reference evidence="2 3" key="1">
    <citation type="submission" date="2019-09" db="EMBL/GenBank/DDBJ databases">
        <authorList>
            <person name="Depoorter E."/>
        </authorList>
    </citation>
    <scope>NUCLEOTIDE SEQUENCE [LARGE SCALE GENOMIC DNA]</scope>
    <source>
        <strain evidence="2">LMG 30113</strain>
    </source>
</reference>
<protein>
    <submittedName>
        <fullName evidence="2">Uncharacterized protein</fullName>
    </submittedName>
</protein>
<evidence type="ECO:0000313" key="3">
    <source>
        <dbReference type="Proteomes" id="UP000494330"/>
    </source>
</evidence>
<dbReference type="EMBL" id="CABVQD010000016">
    <property type="protein sequence ID" value="VWB95013.1"/>
    <property type="molecule type" value="Genomic_DNA"/>
</dbReference>
<dbReference type="AlphaFoldDB" id="A0A6P2NKB9"/>
<name>A0A6P2NKB9_9BURK</name>
<proteinExistence type="predicted"/>